<feature type="domain" description="Protein CotJB" evidence="1">
    <location>
        <begin position="16"/>
        <end position="90"/>
    </location>
</feature>
<dbReference type="PIRSF" id="PIRSF010606">
    <property type="entry name" value="Spore_coat_CotJB"/>
    <property type="match status" value="1"/>
</dbReference>
<gene>
    <name evidence="2" type="ORF">LY60_00452</name>
</gene>
<accession>A0A562JKU2</accession>
<evidence type="ECO:0000313" key="3">
    <source>
        <dbReference type="Proteomes" id="UP000315343"/>
    </source>
</evidence>
<dbReference type="EMBL" id="VLKH01000001">
    <property type="protein sequence ID" value="TWH83836.1"/>
    <property type="molecule type" value="Genomic_DNA"/>
</dbReference>
<keyword evidence="3" id="KW-1185">Reference proteome</keyword>
<dbReference type="AlphaFoldDB" id="A0A562JKU2"/>
<proteinExistence type="predicted"/>
<dbReference type="OrthoDB" id="9804099at2"/>
<evidence type="ECO:0000313" key="2">
    <source>
        <dbReference type="EMBL" id="TWH83836.1"/>
    </source>
</evidence>
<keyword evidence="2" id="KW-0946">Virion</keyword>
<name>A0A562JKU2_9FIRM</name>
<sequence>MMNYESHKGMSRQQQAMLLDIQKLNFAVTDLALYLATHPNDPVALYRHHEYATHLKQYREAYEAEYGPLCNMNPEMGDTWRYINSPWPWEM</sequence>
<dbReference type="RefSeq" id="WP_145079359.1">
    <property type="nucleotide sequence ID" value="NZ_DAMBUX010000006.1"/>
</dbReference>
<dbReference type="Proteomes" id="UP000315343">
    <property type="component" value="Unassembled WGS sequence"/>
</dbReference>
<dbReference type="Pfam" id="PF12652">
    <property type="entry name" value="CotJB"/>
    <property type="match status" value="1"/>
</dbReference>
<organism evidence="2 3">
    <name type="scientific">Sedimentibacter saalensis</name>
    <dbReference type="NCBI Taxonomy" id="130788"/>
    <lineage>
        <taxon>Bacteria</taxon>
        <taxon>Bacillati</taxon>
        <taxon>Bacillota</taxon>
        <taxon>Tissierellia</taxon>
        <taxon>Sedimentibacter</taxon>
    </lineage>
</organism>
<reference evidence="2 3" key="1">
    <citation type="submission" date="2019-07" db="EMBL/GenBank/DDBJ databases">
        <title>Genomic Encyclopedia of Type Strains, Phase I: the one thousand microbial genomes (KMG-I) project.</title>
        <authorList>
            <person name="Kyrpides N."/>
        </authorList>
    </citation>
    <scope>NUCLEOTIDE SEQUENCE [LARGE SCALE GENOMIC DNA]</scope>
    <source>
        <strain evidence="2 3">DSM 13558</strain>
    </source>
</reference>
<dbReference type="InterPro" id="IPR016571">
    <property type="entry name" value="Spore_coat_assembly_CotJB"/>
</dbReference>
<comment type="caution">
    <text evidence="2">The sequence shown here is derived from an EMBL/GenBank/DDBJ whole genome shotgun (WGS) entry which is preliminary data.</text>
</comment>
<protein>
    <submittedName>
        <fullName evidence="2">Spore coat protein JB</fullName>
    </submittedName>
</protein>
<keyword evidence="2" id="KW-0167">Capsid protein</keyword>
<dbReference type="InterPro" id="IPR024207">
    <property type="entry name" value="CotJB_dom"/>
</dbReference>
<evidence type="ECO:0000259" key="1">
    <source>
        <dbReference type="Pfam" id="PF12652"/>
    </source>
</evidence>